<dbReference type="GO" id="GO:0050661">
    <property type="term" value="F:NADP binding"/>
    <property type="evidence" value="ECO:0007669"/>
    <property type="project" value="InterPro"/>
</dbReference>
<organism evidence="2 3">
    <name type="scientific">Arabis nemorensis</name>
    <dbReference type="NCBI Taxonomy" id="586526"/>
    <lineage>
        <taxon>Eukaryota</taxon>
        <taxon>Viridiplantae</taxon>
        <taxon>Streptophyta</taxon>
        <taxon>Embryophyta</taxon>
        <taxon>Tracheophyta</taxon>
        <taxon>Spermatophyta</taxon>
        <taxon>Magnoliopsida</taxon>
        <taxon>eudicotyledons</taxon>
        <taxon>Gunneridae</taxon>
        <taxon>Pentapetalae</taxon>
        <taxon>rosids</taxon>
        <taxon>malvids</taxon>
        <taxon>Brassicales</taxon>
        <taxon>Brassicaceae</taxon>
        <taxon>Arabideae</taxon>
        <taxon>Arabis</taxon>
    </lineage>
</organism>
<dbReference type="InterPro" id="IPR006115">
    <property type="entry name" value="6PGDH_NADP-bd"/>
</dbReference>
<dbReference type="SUPFAM" id="SSF51735">
    <property type="entry name" value="NAD(P)-binding Rossmann-fold domains"/>
    <property type="match status" value="1"/>
</dbReference>
<evidence type="ECO:0000313" key="3">
    <source>
        <dbReference type="Proteomes" id="UP000489600"/>
    </source>
</evidence>
<dbReference type="OrthoDB" id="1702017at2759"/>
<dbReference type="Pfam" id="PF03446">
    <property type="entry name" value="NAD_binding_2"/>
    <property type="match status" value="2"/>
</dbReference>
<accession>A0A565CRR2</accession>
<gene>
    <name evidence="2" type="ORF">ANE_LOCUS26726</name>
</gene>
<dbReference type="InterPro" id="IPR051265">
    <property type="entry name" value="HIBADH-related_NP60_sf"/>
</dbReference>
<feature type="domain" description="6-phosphogluconate dehydrogenase NADP-binding" evidence="1">
    <location>
        <begin position="144"/>
        <end position="211"/>
    </location>
</feature>
<dbReference type="EMBL" id="CABITT030000008">
    <property type="protein sequence ID" value="VVB16282.1"/>
    <property type="molecule type" value="Genomic_DNA"/>
</dbReference>
<proteinExistence type="predicted"/>
<dbReference type="GO" id="GO:0016616">
    <property type="term" value="F:oxidoreductase activity, acting on the CH-OH group of donors, NAD or NADP as acceptor"/>
    <property type="evidence" value="ECO:0007669"/>
    <property type="project" value="UniProtKB-ARBA"/>
</dbReference>
<comment type="caution">
    <text evidence="2">The sequence shown here is derived from an EMBL/GenBank/DDBJ whole genome shotgun (WGS) entry which is preliminary data.</text>
</comment>
<feature type="domain" description="6-phosphogluconate dehydrogenase NADP-binding" evidence="1">
    <location>
        <begin position="40"/>
        <end position="86"/>
    </location>
</feature>
<dbReference type="PANTHER" id="PTHR43580:SF2">
    <property type="entry name" value="CYTOKINE-LIKE NUCLEAR FACTOR N-PAC"/>
    <property type="match status" value="1"/>
</dbReference>
<reference evidence="2" key="1">
    <citation type="submission" date="2019-07" db="EMBL/GenBank/DDBJ databases">
        <authorList>
            <person name="Dittberner H."/>
        </authorList>
    </citation>
    <scope>NUCLEOTIDE SEQUENCE [LARGE SCALE GENOMIC DNA]</scope>
</reference>
<sequence length="220" mass="23739">MESDLTNSICFRFGNIVSTVNLDCKLDLKAKIVWGLVVRCDVTVWNRTKSKCDSLIGLGAKYKSSPEEVTAACDVTFAMLADPESAINAEDVLQQIDVACGKNGAASGISSGKGYPIFHVVFKLCLIVSTECSSNVSRYMHCVMYVDVSTVDVASSILISKCIKDAGSSFLEAPVSGSKKPVEDGLFLTAGDKPLYEKVAPFLDIMGKFVMIFNLYVDNS</sequence>
<dbReference type="Proteomes" id="UP000489600">
    <property type="component" value="Unassembled WGS sequence"/>
</dbReference>
<dbReference type="Gene3D" id="3.40.50.720">
    <property type="entry name" value="NAD(P)-binding Rossmann-like Domain"/>
    <property type="match status" value="1"/>
</dbReference>
<evidence type="ECO:0000313" key="2">
    <source>
        <dbReference type="EMBL" id="VVB16282.1"/>
    </source>
</evidence>
<protein>
    <recommendedName>
        <fullName evidence="1">6-phosphogluconate dehydrogenase NADP-binding domain-containing protein</fullName>
    </recommendedName>
</protein>
<dbReference type="GO" id="GO:0009507">
    <property type="term" value="C:chloroplast"/>
    <property type="evidence" value="ECO:0007669"/>
    <property type="project" value="TreeGrafter"/>
</dbReference>
<evidence type="ECO:0000259" key="1">
    <source>
        <dbReference type="Pfam" id="PF03446"/>
    </source>
</evidence>
<dbReference type="PANTHER" id="PTHR43580">
    <property type="entry name" value="OXIDOREDUCTASE GLYR1-RELATED"/>
    <property type="match status" value="1"/>
</dbReference>
<name>A0A565CRR2_9BRAS</name>
<keyword evidence="3" id="KW-1185">Reference proteome</keyword>
<dbReference type="AlphaFoldDB" id="A0A565CRR2"/>
<dbReference type="InterPro" id="IPR036291">
    <property type="entry name" value="NAD(P)-bd_dom_sf"/>
</dbReference>